<sequence length="46" mass="5035">MSNTNKKNPAGATNTTEAIESIPKTSIIAYMGRTSWDYDPEMDDPA</sequence>
<comment type="caution">
    <text evidence="2">The sequence shown here is derived from an EMBL/GenBank/DDBJ whole genome shotgun (WGS) entry which is preliminary data.</text>
</comment>
<organism evidence="2 3">
    <name type="scientific">Corynebacterium casei UCMA 3821</name>
    <dbReference type="NCBI Taxonomy" id="1110505"/>
    <lineage>
        <taxon>Bacteria</taxon>
        <taxon>Bacillati</taxon>
        <taxon>Actinomycetota</taxon>
        <taxon>Actinomycetes</taxon>
        <taxon>Mycobacteriales</taxon>
        <taxon>Corynebacteriaceae</taxon>
        <taxon>Corynebacterium</taxon>
    </lineage>
</organism>
<dbReference type="Proteomes" id="UP000004840">
    <property type="component" value="Unassembled WGS sequence"/>
</dbReference>
<evidence type="ECO:0000313" key="2">
    <source>
        <dbReference type="EMBL" id="CCE53697.1"/>
    </source>
</evidence>
<evidence type="ECO:0000313" key="3">
    <source>
        <dbReference type="Proteomes" id="UP000004840"/>
    </source>
</evidence>
<feature type="region of interest" description="Disordered" evidence="1">
    <location>
        <begin position="1"/>
        <end position="23"/>
    </location>
</feature>
<dbReference type="AlphaFoldDB" id="G7HU32"/>
<gene>
    <name evidence="2" type="ORF">CCAS_00365</name>
</gene>
<protein>
    <submittedName>
        <fullName evidence="2">Uncharacterized protein</fullName>
    </submittedName>
</protein>
<feature type="compositionally biased region" description="Polar residues" evidence="1">
    <location>
        <begin position="1"/>
        <end position="18"/>
    </location>
</feature>
<proteinExistence type="predicted"/>
<dbReference type="RefSeq" id="WP_006821287.1">
    <property type="nucleotide sequence ID" value="NZ_CAFW01000008.1"/>
</dbReference>
<accession>G7HU32</accession>
<evidence type="ECO:0000256" key="1">
    <source>
        <dbReference type="SAM" id="MobiDB-lite"/>
    </source>
</evidence>
<name>G7HU32_9CORY</name>
<reference evidence="2 3" key="1">
    <citation type="journal article" date="2012" name="J. Bacteriol.">
        <title>Genome Sequence of Corynebacterium casei UCMA 3821, Isolated from a Smear-Ripened Cheese.</title>
        <authorList>
            <person name="Monnet C."/>
            <person name="Loux V."/>
            <person name="Bento P."/>
            <person name="Gibrat J.F."/>
            <person name="Straub C."/>
            <person name="Bonnarme P."/>
            <person name="Landaud S."/>
            <person name="Irlinger F."/>
        </authorList>
    </citation>
    <scope>NUCLEOTIDE SEQUENCE [LARGE SCALE GENOMIC DNA]</scope>
    <source>
        <strain evidence="2 3">UCMA 3821</strain>
    </source>
</reference>
<dbReference type="EMBL" id="CAFW01000008">
    <property type="protein sequence ID" value="CCE53697.1"/>
    <property type="molecule type" value="Genomic_DNA"/>
</dbReference>